<evidence type="ECO:0000313" key="4">
    <source>
        <dbReference type="Proteomes" id="UP000246740"/>
    </source>
</evidence>
<dbReference type="EC" id="2.2.1.2" evidence="2"/>
<name>A0A317XXN3_9BASI</name>
<dbReference type="GO" id="GO:0005975">
    <property type="term" value="P:carbohydrate metabolic process"/>
    <property type="evidence" value="ECO:0007669"/>
    <property type="project" value="InterPro"/>
</dbReference>
<comment type="pathway">
    <text evidence="2">Carbohydrate degradation; pentose phosphate pathway; D-glyceraldehyde 3-phosphate and beta-D-fructose 6-phosphate from D-ribose 5-phosphate and D-xylulose 5-phosphate (non-oxidative stage): step 2/3.</text>
</comment>
<dbReference type="UniPathway" id="UPA00115">
    <property type="reaction ID" value="UER00414"/>
</dbReference>
<dbReference type="PROSITE" id="PS00958">
    <property type="entry name" value="TRANSALDOLASE_2"/>
    <property type="match status" value="1"/>
</dbReference>
<dbReference type="EMBL" id="KZ819188">
    <property type="protein sequence ID" value="PWZ03037.1"/>
    <property type="molecule type" value="Genomic_DNA"/>
</dbReference>
<evidence type="ECO:0000256" key="1">
    <source>
        <dbReference type="ARBA" id="ARBA00023270"/>
    </source>
</evidence>
<dbReference type="SUPFAM" id="SSF51569">
    <property type="entry name" value="Aldolase"/>
    <property type="match status" value="1"/>
</dbReference>
<sequence length="466" mass="50426">MTQDNAVETVHVANSLLAELAKYTTVDIDNNVASIAVQHNLAYRRMLELAQETGEASSSADVQRQQQQQVLAEFRSLFNDMTSNQIIVLWTISSRLETDPARAEKLLLNALSLAKQLYAGTFEGKPLDKVMQQRLSVAQGGLSGSETDAELVQQLASDVLTATVGLEMLPHLLSVGNLHAQTLPSQAYNLRATVRHARRFVALYELVSGGQVDGSRVSIKIPSTIPGIQAMRYLSSGGKLDESNLGETMPEGPIKVLGTAVFAVEQGLGAAQAGGASFISPYINALAAHFFAVENPTGEARDIPVAAGKRSVDEIIFPLQRLLLRLAKDGESVTGKPTLMKAASFLDPDEALSLCGMDQVTLGAPIVDALAKMPVSQQGLAIMQRARDQIAPATDEEMQRYGAVQAKLDAQETGYGGWLAQGSPSYVRLEKALTQDDRVRYMLNDALTRFEGAEKQLRKLFEERMA</sequence>
<dbReference type="PANTHER" id="PTHR10683">
    <property type="entry name" value="TRANSALDOLASE"/>
    <property type="match status" value="1"/>
</dbReference>
<dbReference type="InterPro" id="IPR001585">
    <property type="entry name" value="TAL/FSA"/>
</dbReference>
<dbReference type="OrthoDB" id="1711136at2759"/>
<keyword evidence="1" id="KW-0704">Schiff base</keyword>
<comment type="function">
    <text evidence="2">Catalyzes the rate-limiting step of the non-oxidative phase in the pentose phosphate pathway. Catalyzes the reversible conversion of sedheptulose-7-phosphate and D-glyceraldehyde 3-phosphate into erythrose-4-phosphate and beta-D-fructose 6-phosphate.</text>
</comment>
<dbReference type="GO" id="GO:0004801">
    <property type="term" value="F:transaldolase activity"/>
    <property type="evidence" value="ECO:0007669"/>
    <property type="project" value="UniProtKB-EC"/>
</dbReference>
<comment type="catalytic activity">
    <reaction evidence="2">
        <text>D-sedoheptulose 7-phosphate + D-glyceraldehyde 3-phosphate = D-erythrose 4-phosphate + beta-D-fructose 6-phosphate</text>
        <dbReference type="Rhea" id="RHEA:17053"/>
        <dbReference type="ChEBI" id="CHEBI:16897"/>
        <dbReference type="ChEBI" id="CHEBI:57483"/>
        <dbReference type="ChEBI" id="CHEBI:57634"/>
        <dbReference type="ChEBI" id="CHEBI:59776"/>
        <dbReference type="EC" id="2.2.1.2"/>
    </reaction>
</comment>
<dbReference type="InParanoid" id="A0A317XXN3"/>
<dbReference type="AlphaFoldDB" id="A0A317XXN3"/>
<dbReference type="GO" id="GO:0009052">
    <property type="term" value="P:pentose-phosphate shunt, non-oxidative branch"/>
    <property type="evidence" value="ECO:0007669"/>
    <property type="project" value="TreeGrafter"/>
</dbReference>
<keyword evidence="2" id="KW-0570">Pentose shunt</keyword>
<evidence type="ECO:0000256" key="2">
    <source>
        <dbReference type="RuleBase" id="RU000501"/>
    </source>
</evidence>
<dbReference type="InterPro" id="IPR013785">
    <property type="entry name" value="Aldolase_TIM"/>
</dbReference>
<dbReference type="PANTHER" id="PTHR10683:SF34">
    <property type="entry name" value="TRANSALDOLASE"/>
    <property type="match status" value="1"/>
</dbReference>
<accession>A0A317XXN3</accession>
<protein>
    <recommendedName>
        <fullName evidence="2">Transaldolase</fullName>
        <ecNumber evidence="2">2.2.1.2</ecNumber>
    </recommendedName>
</protein>
<dbReference type="Gene3D" id="3.20.20.70">
    <property type="entry name" value="Aldolase class I"/>
    <property type="match status" value="1"/>
</dbReference>
<gene>
    <name evidence="3" type="ORF">BCV70DRAFT_197272</name>
</gene>
<dbReference type="STRING" id="1882483.A0A317XXN3"/>
<organism evidence="3 4">
    <name type="scientific">Testicularia cyperi</name>
    <dbReference type="NCBI Taxonomy" id="1882483"/>
    <lineage>
        <taxon>Eukaryota</taxon>
        <taxon>Fungi</taxon>
        <taxon>Dikarya</taxon>
        <taxon>Basidiomycota</taxon>
        <taxon>Ustilaginomycotina</taxon>
        <taxon>Ustilaginomycetes</taxon>
        <taxon>Ustilaginales</taxon>
        <taxon>Anthracoideaceae</taxon>
        <taxon>Testicularia</taxon>
    </lineage>
</organism>
<proteinExistence type="predicted"/>
<keyword evidence="4" id="KW-1185">Reference proteome</keyword>
<dbReference type="InterPro" id="IPR018225">
    <property type="entry name" value="Transaldolase_AS"/>
</dbReference>
<dbReference type="Pfam" id="PF00923">
    <property type="entry name" value="TAL_FSA"/>
    <property type="match status" value="1"/>
</dbReference>
<keyword evidence="2" id="KW-0808">Transferase</keyword>
<evidence type="ECO:0000313" key="3">
    <source>
        <dbReference type="EMBL" id="PWZ03037.1"/>
    </source>
</evidence>
<reference evidence="3 4" key="1">
    <citation type="journal article" date="2018" name="Mol. Biol. Evol.">
        <title>Broad Genomic Sampling Reveals a Smut Pathogenic Ancestry of the Fungal Clade Ustilaginomycotina.</title>
        <authorList>
            <person name="Kijpornyongpan T."/>
            <person name="Mondo S.J."/>
            <person name="Barry K."/>
            <person name="Sandor L."/>
            <person name="Lee J."/>
            <person name="Lipzen A."/>
            <person name="Pangilinan J."/>
            <person name="LaButti K."/>
            <person name="Hainaut M."/>
            <person name="Henrissat B."/>
            <person name="Grigoriev I.V."/>
            <person name="Spatafora J.W."/>
            <person name="Aime M.C."/>
        </authorList>
    </citation>
    <scope>NUCLEOTIDE SEQUENCE [LARGE SCALE GENOMIC DNA]</scope>
    <source>
        <strain evidence="3 4">MCA 3645</strain>
    </source>
</reference>
<dbReference type="Proteomes" id="UP000246740">
    <property type="component" value="Unassembled WGS sequence"/>
</dbReference>